<proteinExistence type="predicted"/>
<evidence type="ECO:0000313" key="2">
    <source>
        <dbReference type="EMBL" id="CAA9308372.1"/>
    </source>
</evidence>
<dbReference type="EMBL" id="CADCTU010000296">
    <property type="protein sequence ID" value="CAA9308372.1"/>
    <property type="molecule type" value="Genomic_DNA"/>
</dbReference>
<accession>A0A6J4KM63</accession>
<reference evidence="2" key="1">
    <citation type="submission" date="2020-02" db="EMBL/GenBank/DDBJ databases">
        <authorList>
            <person name="Meier V. D."/>
        </authorList>
    </citation>
    <scope>NUCLEOTIDE SEQUENCE</scope>
    <source>
        <strain evidence="2">AVDCRST_MAG11</strain>
    </source>
</reference>
<dbReference type="AlphaFoldDB" id="A0A6J4KM63"/>
<evidence type="ECO:0000256" key="1">
    <source>
        <dbReference type="SAM" id="MobiDB-lite"/>
    </source>
</evidence>
<sequence length="53" mass="5395">MSSCAGPRWRAGGQPSDRVERGSRKPAAGGDRIPRLPASGCLVSSARGGWSAA</sequence>
<name>A0A6J4KM63_9BACT</name>
<protein>
    <submittedName>
        <fullName evidence="2">Uncharacterized protein</fullName>
    </submittedName>
</protein>
<gene>
    <name evidence="2" type="ORF">AVDCRST_MAG11-1317</name>
</gene>
<feature type="region of interest" description="Disordered" evidence="1">
    <location>
        <begin position="1"/>
        <end position="53"/>
    </location>
</feature>
<organism evidence="2">
    <name type="scientific">uncultured Gemmatimonadaceae bacterium</name>
    <dbReference type="NCBI Taxonomy" id="246130"/>
    <lineage>
        <taxon>Bacteria</taxon>
        <taxon>Pseudomonadati</taxon>
        <taxon>Gemmatimonadota</taxon>
        <taxon>Gemmatimonadia</taxon>
        <taxon>Gemmatimonadales</taxon>
        <taxon>Gemmatimonadaceae</taxon>
        <taxon>environmental samples</taxon>
    </lineage>
</organism>